<reference evidence="2" key="1">
    <citation type="journal article" date="2005" name="Nature">
        <title>The map-based sequence of the rice genome.</title>
        <authorList>
            <consortium name="International rice genome sequencing project (IRGSP)"/>
            <person name="Matsumoto T."/>
            <person name="Wu J."/>
            <person name="Kanamori H."/>
            <person name="Katayose Y."/>
            <person name="Fujisawa M."/>
            <person name="Namiki N."/>
            <person name="Mizuno H."/>
            <person name="Yamamoto K."/>
            <person name="Antonio B.A."/>
            <person name="Baba T."/>
            <person name="Sakata K."/>
            <person name="Nagamura Y."/>
            <person name="Aoki H."/>
            <person name="Arikawa K."/>
            <person name="Arita K."/>
            <person name="Bito T."/>
            <person name="Chiden Y."/>
            <person name="Fujitsuka N."/>
            <person name="Fukunaka R."/>
            <person name="Hamada M."/>
            <person name="Harada C."/>
            <person name="Hayashi A."/>
            <person name="Hijishita S."/>
            <person name="Honda M."/>
            <person name="Hosokawa S."/>
            <person name="Ichikawa Y."/>
            <person name="Idonuma A."/>
            <person name="Iijima M."/>
            <person name="Ikeda M."/>
            <person name="Ikeno M."/>
            <person name="Ito K."/>
            <person name="Ito S."/>
            <person name="Ito T."/>
            <person name="Ito Y."/>
            <person name="Ito Y."/>
            <person name="Iwabuchi A."/>
            <person name="Kamiya K."/>
            <person name="Karasawa W."/>
            <person name="Kurita K."/>
            <person name="Katagiri S."/>
            <person name="Kikuta A."/>
            <person name="Kobayashi H."/>
            <person name="Kobayashi N."/>
            <person name="Machita K."/>
            <person name="Maehara T."/>
            <person name="Masukawa M."/>
            <person name="Mizubayashi T."/>
            <person name="Mukai Y."/>
            <person name="Nagasaki H."/>
            <person name="Nagata Y."/>
            <person name="Naito S."/>
            <person name="Nakashima M."/>
            <person name="Nakama Y."/>
            <person name="Nakamichi Y."/>
            <person name="Nakamura M."/>
            <person name="Meguro A."/>
            <person name="Negishi M."/>
            <person name="Ohta I."/>
            <person name="Ohta T."/>
            <person name="Okamoto M."/>
            <person name="Ono N."/>
            <person name="Saji S."/>
            <person name="Sakaguchi M."/>
            <person name="Sakai K."/>
            <person name="Shibata M."/>
            <person name="Shimokawa T."/>
            <person name="Song J."/>
            <person name="Takazaki Y."/>
            <person name="Terasawa K."/>
            <person name="Tsugane M."/>
            <person name="Tsuji K."/>
            <person name="Ueda S."/>
            <person name="Waki K."/>
            <person name="Yamagata H."/>
            <person name="Yamamoto M."/>
            <person name="Yamamoto S."/>
            <person name="Yamane H."/>
            <person name="Yoshiki S."/>
            <person name="Yoshihara R."/>
            <person name="Yukawa K."/>
            <person name="Zhong H."/>
            <person name="Yano M."/>
            <person name="Yuan Q."/>
            <person name="Ouyang S."/>
            <person name="Liu J."/>
            <person name="Jones K.M."/>
            <person name="Gansberger K."/>
            <person name="Moffat K."/>
            <person name="Hill J."/>
            <person name="Bera J."/>
            <person name="Fadrosh D."/>
            <person name="Jin S."/>
            <person name="Johri S."/>
            <person name="Kim M."/>
            <person name="Overton L."/>
            <person name="Reardon M."/>
            <person name="Tsitrin T."/>
            <person name="Vuong H."/>
            <person name="Weaver B."/>
            <person name="Ciecko A."/>
            <person name="Tallon L."/>
            <person name="Jackson J."/>
            <person name="Pai G."/>
            <person name="Aken S.V."/>
            <person name="Utterback T."/>
            <person name="Reidmuller S."/>
            <person name="Feldblyum T."/>
            <person name="Hsiao J."/>
            <person name="Zismann V."/>
            <person name="Iobst S."/>
            <person name="de Vazeille A.R."/>
            <person name="Buell C.R."/>
            <person name="Ying K."/>
            <person name="Li Y."/>
            <person name="Lu T."/>
            <person name="Huang Y."/>
            <person name="Zhao Q."/>
            <person name="Feng Q."/>
            <person name="Zhang L."/>
            <person name="Zhu J."/>
            <person name="Weng Q."/>
            <person name="Mu J."/>
            <person name="Lu Y."/>
            <person name="Fan D."/>
            <person name="Liu Y."/>
            <person name="Guan J."/>
            <person name="Zhang Y."/>
            <person name="Yu S."/>
            <person name="Liu X."/>
            <person name="Zhang Y."/>
            <person name="Hong G."/>
            <person name="Han B."/>
            <person name="Choisne N."/>
            <person name="Demange N."/>
            <person name="Orjeda G."/>
            <person name="Samain S."/>
            <person name="Cattolico L."/>
            <person name="Pelletier E."/>
            <person name="Couloux A."/>
            <person name="Segurens B."/>
            <person name="Wincker P."/>
            <person name="D'Hont A."/>
            <person name="Scarpelli C."/>
            <person name="Weissenbach J."/>
            <person name="Salanoubat M."/>
            <person name="Quetier F."/>
            <person name="Yu Y."/>
            <person name="Kim H.R."/>
            <person name="Rambo T."/>
            <person name="Currie J."/>
            <person name="Collura K."/>
            <person name="Luo M."/>
            <person name="Yang T."/>
            <person name="Ammiraju J.S.S."/>
            <person name="Engler F."/>
            <person name="Soderlund C."/>
            <person name="Wing R.A."/>
            <person name="Palmer L.E."/>
            <person name="de la Bastide M."/>
            <person name="Spiegel L."/>
            <person name="Nascimento L."/>
            <person name="Zutavern T."/>
            <person name="O'Shaughnessy A."/>
            <person name="Dike S."/>
            <person name="Dedhia N."/>
            <person name="Preston R."/>
            <person name="Balija V."/>
            <person name="McCombie W.R."/>
            <person name="Chow T."/>
            <person name="Chen H."/>
            <person name="Chung M."/>
            <person name="Chen C."/>
            <person name="Shaw J."/>
            <person name="Wu H."/>
            <person name="Hsiao K."/>
            <person name="Chao Y."/>
            <person name="Chu M."/>
            <person name="Cheng C."/>
            <person name="Hour A."/>
            <person name="Lee P."/>
            <person name="Lin S."/>
            <person name="Lin Y."/>
            <person name="Liou J."/>
            <person name="Liu S."/>
            <person name="Hsing Y."/>
            <person name="Raghuvanshi S."/>
            <person name="Mohanty A."/>
            <person name="Bharti A.K."/>
            <person name="Gaur A."/>
            <person name="Gupta V."/>
            <person name="Kumar D."/>
            <person name="Ravi V."/>
            <person name="Vij S."/>
            <person name="Kapur A."/>
            <person name="Khurana P."/>
            <person name="Khurana P."/>
            <person name="Khurana J.P."/>
            <person name="Tyagi A.K."/>
            <person name="Gaikwad K."/>
            <person name="Singh A."/>
            <person name="Dalal V."/>
            <person name="Srivastava S."/>
            <person name="Dixit A."/>
            <person name="Pal A.K."/>
            <person name="Ghazi I.A."/>
            <person name="Yadav M."/>
            <person name="Pandit A."/>
            <person name="Bhargava A."/>
            <person name="Sureshbabu K."/>
            <person name="Batra K."/>
            <person name="Sharma T.R."/>
            <person name="Mohapatra T."/>
            <person name="Singh N.K."/>
            <person name="Messing J."/>
            <person name="Nelson A.B."/>
            <person name="Fuks G."/>
            <person name="Kavchok S."/>
            <person name="Keizer G."/>
            <person name="Linton E."/>
            <person name="Llaca V."/>
            <person name="Song R."/>
            <person name="Tanyolac B."/>
            <person name="Young S."/>
            <person name="Ho-Il K."/>
            <person name="Hahn J.H."/>
            <person name="Sangsakoo G."/>
            <person name="Vanavichit A."/>
            <person name="de Mattos Luiz.A.T."/>
            <person name="Zimmer P.D."/>
            <person name="Malone G."/>
            <person name="Dellagostin O."/>
            <person name="de Oliveira A.C."/>
            <person name="Bevan M."/>
            <person name="Bancroft I."/>
            <person name="Minx P."/>
            <person name="Cordum H."/>
            <person name="Wilson R."/>
            <person name="Cheng Z."/>
            <person name="Jin W."/>
            <person name="Jiang J."/>
            <person name="Leong S.A."/>
            <person name="Iwama H."/>
            <person name="Gojobori T."/>
            <person name="Itoh T."/>
            <person name="Niimura Y."/>
            <person name="Fujii Y."/>
            <person name="Habara T."/>
            <person name="Sakai H."/>
            <person name="Sato Y."/>
            <person name="Wilson G."/>
            <person name="Kumar K."/>
            <person name="McCouch S."/>
            <person name="Juretic N."/>
            <person name="Hoen D."/>
            <person name="Wright S."/>
            <person name="Bruskiewich R."/>
            <person name="Bureau T."/>
            <person name="Miyao A."/>
            <person name="Hirochika H."/>
            <person name="Nishikawa T."/>
            <person name="Kadowaki K."/>
            <person name="Sugiura M."/>
            <person name="Burr B."/>
            <person name="Sasaki T."/>
        </authorList>
    </citation>
    <scope>NUCLEOTIDE SEQUENCE [LARGE SCALE GENOMIC DNA]</scope>
    <source>
        <strain evidence="2">cv. Nipponbare</strain>
    </source>
</reference>
<gene>
    <name evidence="1" type="primary">OSJNBa0038P10.25</name>
</gene>
<dbReference type="AlphaFoldDB" id="Q6Z1S1"/>
<name>Q6Z1S1_ORYSJ</name>
<dbReference type="EMBL" id="AP005410">
    <property type="protein sequence ID" value="BAD01406.1"/>
    <property type="molecule type" value="Genomic_DNA"/>
</dbReference>
<evidence type="ECO:0000313" key="1">
    <source>
        <dbReference type="EMBL" id="BAD01406.1"/>
    </source>
</evidence>
<evidence type="ECO:0000313" key="2">
    <source>
        <dbReference type="Proteomes" id="UP000000763"/>
    </source>
</evidence>
<sequence length="152" mass="16868">MGYALGRPRARVKRSVARWDGQDKYIYPSSPCPEQEKRRNQMREIDSEEMFQEVGFLVFNVYVYKLSILYPLSPFIGDDSSSSSFVPISASHHSPFPPLLDGSPPRANPNLTLARPAAAPLFPLRGLAIKVEVIETDLAEDDAADTPPPPVI</sequence>
<reference evidence="2" key="2">
    <citation type="journal article" date="2008" name="Nucleic Acids Res.">
        <title>The rice annotation project database (RAP-DB): 2008 update.</title>
        <authorList>
            <consortium name="The rice annotation project (RAP)"/>
        </authorList>
    </citation>
    <scope>GENOME REANNOTATION</scope>
    <source>
        <strain evidence="2">cv. Nipponbare</strain>
    </source>
</reference>
<accession>Q6Z1S1</accession>
<organism evidence="1 2">
    <name type="scientific">Oryza sativa subsp. japonica</name>
    <name type="common">Rice</name>
    <dbReference type="NCBI Taxonomy" id="39947"/>
    <lineage>
        <taxon>Eukaryota</taxon>
        <taxon>Viridiplantae</taxon>
        <taxon>Streptophyta</taxon>
        <taxon>Embryophyta</taxon>
        <taxon>Tracheophyta</taxon>
        <taxon>Spermatophyta</taxon>
        <taxon>Magnoliopsida</taxon>
        <taxon>Liliopsida</taxon>
        <taxon>Poales</taxon>
        <taxon>Poaceae</taxon>
        <taxon>BOP clade</taxon>
        <taxon>Oryzoideae</taxon>
        <taxon>Oryzeae</taxon>
        <taxon>Oryzinae</taxon>
        <taxon>Oryza</taxon>
        <taxon>Oryza sativa</taxon>
    </lineage>
</organism>
<dbReference type="Proteomes" id="UP000000763">
    <property type="component" value="Chromosome 8"/>
</dbReference>
<proteinExistence type="predicted"/>
<protein>
    <submittedName>
        <fullName evidence="1">Uncharacterized protein</fullName>
    </submittedName>
</protein>